<proteinExistence type="predicted"/>
<evidence type="ECO:0000313" key="3">
    <source>
        <dbReference type="EMBL" id="CAG6461918.1"/>
    </source>
</evidence>
<evidence type="ECO:0000256" key="2">
    <source>
        <dbReference type="SAM" id="Phobius"/>
    </source>
</evidence>
<dbReference type="EMBL" id="HBUE01044008">
    <property type="protein sequence ID" value="CAG6461918.1"/>
    <property type="molecule type" value="Transcribed_RNA"/>
</dbReference>
<sequence length="126" mass="14332">MPSRTHSSNANTDNSRTMASASRNTPSRTFPVDGSFPLSTIRMSELMTMYTRPQMLRKMTNIRYTMMYSIFSLLMPITSIIANAKQNSAKIDLSARTVLFSYSLPNDPRQMMASVMDMMMFRAAYT</sequence>
<keyword evidence="2" id="KW-1133">Transmembrane helix</keyword>
<feature type="compositionally biased region" description="Polar residues" evidence="1">
    <location>
        <begin position="1"/>
        <end position="28"/>
    </location>
</feature>
<name>A0A8D8AQX4_CULPI</name>
<accession>A0A8D8AQX4</accession>
<keyword evidence="2" id="KW-0812">Transmembrane</keyword>
<evidence type="ECO:0000256" key="1">
    <source>
        <dbReference type="SAM" id="MobiDB-lite"/>
    </source>
</evidence>
<dbReference type="AlphaFoldDB" id="A0A8D8AQX4"/>
<keyword evidence="2" id="KW-0472">Membrane</keyword>
<feature type="region of interest" description="Disordered" evidence="1">
    <location>
        <begin position="1"/>
        <end position="33"/>
    </location>
</feature>
<reference evidence="3" key="1">
    <citation type="submission" date="2021-05" db="EMBL/GenBank/DDBJ databases">
        <authorList>
            <person name="Alioto T."/>
            <person name="Alioto T."/>
            <person name="Gomez Garrido J."/>
        </authorList>
    </citation>
    <scope>NUCLEOTIDE SEQUENCE</scope>
</reference>
<feature type="transmembrane region" description="Helical" evidence="2">
    <location>
        <begin position="62"/>
        <end position="82"/>
    </location>
</feature>
<organism evidence="3">
    <name type="scientific">Culex pipiens</name>
    <name type="common">House mosquito</name>
    <dbReference type="NCBI Taxonomy" id="7175"/>
    <lineage>
        <taxon>Eukaryota</taxon>
        <taxon>Metazoa</taxon>
        <taxon>Ecdysozoa</taxon>
        <taxon>Arthropoda</taxon>
        <taxon>Hexapoda</taxon>
        <taxon>Insecta</taxon>
        <taxon>Pterygota</taxon>
        <taxon>Neoptera</taxon>
        <taxon>Endopterygota</taxon>
        <taxon>Diptera</taxon>
        <taxon>Nematocera</taxon>
        <taxon>Culicoidea</taxon>
        <taxon>Culicidae</taxon>
        <taxon>Culicinae</taxon>
        <taxon>Culicini</taxon>
        <taxon>Culex</taxon>
        <taxon>Culex</taxon>
    </lineage>
</organism>
<protein>
    <submittedName>
        <fullName evidence="3">(northern house mosquito) hypothetical protein</fullName>
    </submittedName>
</protein>